<evidence type="ECO:0000256" key="1">
    <source>
        <dbReference type="SAM" id="Phobius"/>
    </source>
</evidence>
<reference evidence="2" key="1">
    <citation type="submission" date="2020-09" db="EMBL/GenBank/DDBJ databases">
        <title>Genome-Enabled Discovery of Anthraquinone Biosynthesis in Senna tora.</title>
        <authorList>
            <person name="Kang S.-H."/>
            <person name="Pandey R.P."/>
            <person name="Lee C.-M."/>
            <person name="Sim J.-S."/>
            <person name="Jeong J.-T."/>
            <person name="Choi B.-S."/>
            <person name="Jung M."/>
            <person name="Ginzburg D."/>
            <person name="Zhao K."/>
            <person name="Won S.Y."/>
            <person name="Oh T.-J."/>
            <person name="Yu Y."/>
            <person name="Kim N.-H."/>
            <person name="Lee O.R."/>
            <person name="Lee T.-H."/>
            <person name="Bashyal P."/>
            <person name="Kim T.-S."/>
            <person name="Lee W.-H."/>
            <person name="Kawkins C."/>
            <person name="Kim C.-K."/>
            <person name="Kim J.S."/>
            <person name="Ahn B.O."/>
            <person name="Rhee S.Y."/>
            <person name="Sohng J.K."/>
        </authorList>
    </citation>
    <scope>NUCLEOTIDE SEQUENCE</scope>
    <source>
        <tissue evidence="2">Leaf</tissue>
    </source>
</reference>
<comment type="caution">
    <text evidence="2">The sequence shown here is derived from an EMBL/GenBank/DDBJ whole genome shotgun (WGS) entry which is preliminary data.</text>
</comment>
<organism evidence="2 3">
    <name type="scientific">Senna tora</name>
    <dbReference type="NCBI Taxonomy" id="362788"/>
    <lineage>
        <taxon>Eukaryota</taxon>
        <taxon>Viridiplantae</taxon>
        <taxon>Streptophyta</taxon>
        <taxon>Embryophyta</taxon>
        <taxon>Tracheophyta</taxon>
        <taxon>Spermatophyta</taxon>
        <taxon>Magnoliopsida</taxon>
        <taxon>eudicotyledons</taxon>
        <taxon>Gunneridae</taxon>
        <taxon>Pentapetalae</taxon>
        <taxon>rosids</taxon>
        <taxon>fabids</taxon>
        <taxon>Fabales</taxon>
        <taxon>Fabaceae</taxon>
        <taxon>Caesalpinioideae</taxon>
        <taxon>Cassia clade</taxon>
        <taxon>Senna</taxon>
    </lineage>
</organism>
<accession>A0A835CB47</accession>
<keyword evidence="1" id="KW-1133">Transmembrane helix</keyword>
<feature type="transmembrane region" description="Helical" evidence="1">
    <location>
        <begin position="108"/>
        <end position="125"/>
    </location>
</feature>
<keyword evidence="3" id="KW-1185">Reference proteome</keyword>
<dbReference type="EMBL" id="JAAIUW010000004">
    <property type="protein sequence ID" value="KAF7835381.1"/>
    <property type="molecule type" value="Genomic_DNA"/>
</dbReference>
<sequence length="127" mass="14344">MVSKLETECCVPNPSLSNPFSIASHSSQNNTRLLCLSVVDSPLRLGCRLPSVHRRLRGVSHSRTHISARDRLAVSISEVRDSGSRIRFLLFFYRQIQMRSGKELKRQSVLLVLVYLSANIIPRLIDA</sequence>
<keyword evidence="1" id="KW-0812">Transmembrane</keyword>
<evidence type="ECO:0000313" key="3">
    <source>
        <dbReference type="Proteomes" id="UP000634136"/>
    </source>
</evidence>
<evidence type="ECO:0000313" key="2">
    <source>
        <dbReference type="EMBL" id="KAF7835381.1"/>
    </source>
</evidence>
<name>A0A835CB47_9FABA</name>
<proteinExistence type="predicted"/>
<keyword evidence="1" id="KW-0472">Membrane</keyword>
<dbReference type="Proteomes" id="UP000634136">
    <property type="component" value="Unassembled WGS sequence"/>
</dbReference>
<gene>
    <name evidence="2" type="ORF">G2W53_010240</name>
</gene>
<protein>
    <submittedName>
        <fullName evidence="2">Uncharacterized protein</fullName>
    </submittedName>
</protein>
<dbReference type="AlphaFoldDB" id="A0A835CB47"/>